<dbReference type="RefSeq" id="WP_074521278.1">
    <property type="nucleotide sequence ID" value="NZ_FNHZ01000002.1"/>
</dbReference>
<dbReference type="AlphaFoldDB" id="A0A1G9VW83"/>
<keyword evidence="1" id="KW-0547">Nucleotide-binding</keyword>
<dbReference type="InterPro" id="IPR027417">
    <property type="entry name" value="P-loop_NTPase"/>
</dbReference>
<evidence type="ECO:0000259" key="4">
    <source>
        <dbReference type="SMART" id="SM00670"/>
    </source>
</evidence>
<evidence type="ECO:0000256" key="2">
    <source>
        <dbReference type="ARBA" id="ARBA00022840"/>
    </source>
</evidence>
<accession>A0A1G9VW83</accession>
<dbReference type="SMART" id="SM00670">
    <property type="entry name" value="PINc"/>
    <property type="match status" value="1"/>
</dbReference>
<keyword evidence="6" id="KW-1185">Reference proteome</keyword>
<evidence type="ECO:0000256" key="3">
    <source>
        <dbReference type="ARBA" id="ARBA00046345"/>
    </source>
</evidence>
<keyword evidence="2" id="KW-0067">ATP-binding</keyword>
<dbReference type="OrthoDB" id="9773137at2"/>
<dbReference type="InterPro" id="IPR003714">
    <property type="entry name" value="PhoH"/>
</dbReference>
<evidence type="ECO:0000256" key="1">
    <source>
        <dbReference type="ARBA" id="ARBA00022741"/>
    </source>
</evidence>
<dbReference type="SUPFAM" id="SSF52540">
    <property type="entry name" value="P-loop containing nucleoside triphosphate hydrolases"/>
    <property type="match status" value="1"/>
</dbReference>
<evidence type="ECO:0000313" key="6">
    <source>
        <dbReference type="Proteomes" id="UP000187651"/>
    </source>
</evidence>
<evidence type="ECO:0000313" key="5">
    <source>
        <dbReference type="EMBL" id="SDM76147.1"/>
    </source>
</evidence>
<dbReference type="Pfam" id="PF02562">
    <property type="entry name" value="PhoH"/>
    <property type="match status" value="1"/>
</dbReference>
<protein>
    <submittedName>
        <fullName evidence="5">PhoH-like ATPase</fullName>
    </submittedName>
</protein>
<dbReference type="SUPFAM" id="SSF88723">
    <property type="entry name" value="PIN domain-like"/>
    <property type="match status" value="1"/>
</dbReference>
<sequence>MAKKKCVTKTYVLDTNILIQQPNSIYGFDDNDVVITSTTLQELDRKKSAPGEVGYHAREAIRLIDSLKHDGDYLKGIPLPHGGRFLIDPDGINKDNLPQGYSLEKADNRIISSVITRANNTEDPVILITNDVSMRINAICCGVETQGYHNEEIDNEDDIYTGRCEAYIDGKSFNELITGGSVGVLDGFKFYEDEDREVKVEENEFCLVRNADKPTDTALAICRGDVLYRIKDNMHPFGITGKNVAQKFALYALMAPPEEIPLVILRGPAGCAKTFLSLAAGLDESYSQGGRGDVRYQKVMITRNNVLSDADIGYLPGTLEEKMGPLVAPFIDNLEVLLKANEKNESMDMIHTQIDDLLEDGILEICSMAYMRGRSITGSYLIIDEAQNATVGQILEIISRAGMGTKVIVAGDPDQIDNPKLDKINNGLVFAAEKMRGSNLCAQLVFDRNESVRSPLAMEAAKRLTL</sequence>
<organism evidence="5 6">
    <name type="scientific">Lachnospira pectinoschiza</name>
    <dbReference type="NCBI Taxonomy" id="28052"/>
    <lineage>
        <taxon>Bacteria</taxon>
        <taxon>Bacillati</taxon>
        <taxon>Bacillota</taxon>
        <taxon>Clostridia</taxon>
        <taxon>Lachnospirales</taxon>
        <taxon>Lachnospiraceae</taxon>
        <taxon>Lachnospira</taxon>
    </lineage>
</organism>
<dbReference type="GO" id="GO:0005524">
    <property type="term" value="F:ATP binding"/>
    <property type="evidence" value="ECO:0007669"/>
    <property type="project" value="UniProtKB-KW"/>
</dbReference>
<dbReference type="InterPro" id="IPR029060">
    <property type="entry name" value="PIN-like_dom_sf"/>
</dbReference>
<dbReference type="GO" id="GO:0005829">
    <property type="term" value="C:cytosol"/>
    <property type="evidence" value="ECO:0007669"/>
    <property type="project" value="TreeGrafter"/>
</dbReference>
<dbReference type="Proteomes" id="UP000187651">
    <property type="component" value="Unassembled WGS sequence"/>
</dbReference>
<dbReference type="CDD" id="cd09883">
    <property type="entry name" value="PIN_VapC_PhoHL-ATPase"/>
    <property type="match status" value="1"/>
</dbReference>
<dbReference type="Pfam" id="PF13638">
    <property type="entry name" value="PIN_4"/>
    <property type="match status" value="1"/>
</dbReference>
<dbReference type="InterPro" id="IPR051451">
    <property type="entry name" value="PhoH2-like"/>
</dbReference>
<dbReference type="EMBL" id="FNHZ01000002">
    <property type="protein sequence ID" value="SDM76147.1"/>
    <property type="molecule type" value="Genomic_DNA"/>
</dbReference>
<dbReference type="PANTHER" id="PTHR30473">
    <property type="entry name" value="PROTEIN PHOH"/>
    <property type="match status" value="1"/>
</dbReference>
<dbReference type="Gene3D" id="3.40.50.300">
    <property type="entry name" value="P-loop containing nucleotide triphosphate hydrolases"/>
    <property type="match status" value="1"/>
</dbReference>
<proteinExistence type="inferred from homology"/>
<dbReference type="Gene3D" id="3.40.50.1010">
    <property type="entry name" value="5'-nuclease"/>
    <property type="match status" value="1"/>
</dbReference>
<feature type="domain" description="PIN" evidence="4">
    <location>
        <begin position="9"/>
        <end position="136"/>
    </location>
</feature>
<dbReference type="InterPro" id="IPR002716">
    <property type="entry name" value="PIN_dom"/>
</dbReference>
<name>A0A1G9VW83_9FIRM</name>
<comment type="similarity">
    <text evidence="3">In the N-terminal section; belongs to the PINc/VapC protein family.</text>
</comment>
<dbReference type="PANTHER" id="PTHR30473:SF2">
    <property type="entry name" value="PIN DOMAIN-CONTAINING PROTEIN"/>
    <property type="match status" value="1"/>
</dbReference>
<gene>
    <name evidence="5" type="ORF">SAMN05216544_1093</name>
</gene>
<reference evidence="6" key="1">
    <citation type="submission" date="2016-10" db="EMBL/GenBank/DDBJ databases">
        <authorList>
            <person name="Varghese N."/>
            <person name="Submissions S."/>
        </authorList>
    </citation>
    <scope>NUCLEOTIDE SEQUENCE [LARGE SCALE GENOMIC DNA]</scope>
    <source>
        <strain evidence="6">M83</strain>
    </source>
</reference>